<dbReference type="Proteomes" id="UP000001542">
    <property type="component" value="Unassembled WGS sequence"/>
</dbReference>
<protein>
    <submittedName>
        <fullName evidence="1">Uncharacterized protein</fullName>
    </submittedName>
</protein>
<dbReference type="InParanoid" id="A2FBE8"/>
<dbReference type="EMBL" id="DS113701">
    <property type="protein sequence ID" value="EAX97782.1"/>
    <property type="molecule type" value="Genomic_DNA"/>
</dbReference>
<dbReference type="PANTHER" id="PTHR24159">
    <property type="match status" value="1"/>
</dbReference>
<dbReference type="RefSeq" id="XP_001310712.1">
    <property type="nucleotide sequence ID" value="XM_001310711.1"/>
</dbReference>
<dbReference type="KEGG" id="tva:4755570"/>
<keyword evidence="2" id="KW-1185">Reference proteome</keyword>
<dbReference type="PANTHER" id="PTHR24159:SF5">
    <property type="entry name" value="ANK_REP_REGION DOMAIN-CONTAINING PROTEIN"/>
    <property type="match status" value="1"/>
</dbReference>
<name>A2FBE8_TRIV3</name>
<reference evidence="1" key="2">
    <citation type="journal article" date="2007" name="Science">
        <title>Draft genome sequence of the sexually transmitted pathogen Trichomonas vaginalis.</title>
        <authorList>
            <person name="Carlton J.M."/>
            <person name="Hirt R.P."/>
            <person name="Silva J.C."/>
            <person name="Delcher A.L."/>
            <person name="Schatz M."/>
            <person name="Zhao Q."/>
            <person name="Wortman J.R."/>
            <person name="Bidwell S.L."/>
            <person name="Alsmark U.C.M."/>
            <person name="Besteiro S."/>
            <person name="Sicheritz-Ponten T."/>
            <person name="Noel C.J."/>
            <person name="Dacks J.B."/>
            <person name="Foster P.G."/>
            <person name="Simillion C."/>
            <person name="Van de Peer Y."/>
            <person name="Miranda-Saavedra D."/>
            <person name="Barton G.J."/>
            <person name="Westrop G.D."/>
            <person name="Mueller S."/>
            <person name="Dessi D."/>
            <person name="Fiori P.L."/>
            <person name="Ren Q."/>
            <person name="Paulsen I."/>
            <person name="Zhang H."/>
            <person name="Bastida-Corcuera F.D."/>
            <person name="Simoes-Barbosa A."/>
            <person name="Brown M.T."/>
            <person name="Hayes R.D."/>
            <person name="Mukherjee M."/>
            <person name="Okumura C.Y."/>
            <person name="Schneider R."/>
            <person name="Smith A.J."/>
            <person name="Vanacova S."/>
            <person name="Villalvazo M."/>
            <person name="Haas B.J."/>
            <person name="Pertea M."/>
            <person name="Feldblyum T.V."/>
            <person name="Utterback T.R."/>
            <person name="Shu C.L."/>
            <person name="Osoegawa K."/>
            <person name="de Jong P.J."/>
            <person name="Hrdy I."/>
            <person name="Horvathova L."/>
            <person name="Zubacova Z."/>
            <person name="Dolezal P."/>
            <person name="Malik S.B."/>
            <person name="Logsdon J.M. Jr."/>
            <person name="Henze K."/>
            <person name="Gupta A."/>
            <person name="Wang C.C."/>
            <person name="Dunne R.L."/>
            <person name="Upcroft J.A."/>
            <person name="Upcroft P."/>
            <person name="White O."/>
            <person name="Salzberg S.L."/>
            <person name="Tang P."/>
            <person name="Chiu C.-H."/>
            <person name="Lee Y.-S."/>
            <person name="Embley T.M."/>
            <person name="Coombs G.H."/>
            <person name="Mottram J.C."/>
            <person name="Tachezy J."/>
            <person name="Fraser-Liggett C.M."/>
            <person name="Johnson P.J."/>
        </authorList>
    </citation>
    <scope>NUCLEOTIDE SEQUENCE [LARGE SCALE GENOMIC DNA]</scope>
    <source>
        <strain evidence="1">G3</strain>
    </source>
</reference>
<sequence>MNIPLPTETPMAEMDSEYLLDVFKAPNQLSKLIWGLNSENFDQYTDQIINLIKTQNVPPQMAFHFINIVAEFKSKQISLYSDLYQRILNEFSLNIKPDCSQLAILLYDKGFHDFLSEPPTSEEIHKILNPYEENTVNFYIASDRVDMIEPKFSDIPLNGKKMKDPPLDVAIINGSELCFNYFRNKGAKYTDSSRVSNGK</sequence>
<reference evidence="1" key="1">
    <citation type="submission" date="2006-10" db="EMBL/GenBank/DDBJ databases">
        <authorList>
            <person name="Amadeo P."/>
            <person name="Zhao Q."/>
            <person name="Wortman J."/>
            <person name="Fraser-Liggett C."/>
            <person name="Carlton J."/>
        </authorList>
    </citation>
    <scope>NUCLEOTIDE SEQUENCE</scope>
    <source>
        <strain evidence="1">G3</strain>
    </source>
</reference>
<proteinExistence type="predicted"/>
<dbReference type="VEuPathDB" id="TrichDB:TVAG_235940"/>
<organism evidence="1 2">
    <name type="scientific">Trichomonas vaginalis (strain ATCC PRA-98 / G3)</name>
    <dbReference type="NCBI Taxonomy" id="412133"/>
    <lineage>
        <taxon>Eukaryota</taxon>
        <taxon>Metamonada</taxon>
        <taxon>Parabasalia</taxon>
        <taxon>Trichomonadida</taxon>
        <taxon>Trichomonadidae</taxon>
        <taxon>Trichomonas</taxon>
    </lineage>
</organism>
<evidence type="ECO:0000313" key="2">
    <source>
        <dbReference type="Proteomes" id="UP000001542"/>
    </source>
</evidence>
<dbReference type="VEuPathDB" id="TrichDB:TVAGG3_0837520"/>
<gene>
    <name evidence="1" type="ORF">TVAG_235940</name>
</gene>
<evidence type="ECO:0000313" key="1">
    <source>
        <dbReference type="EMBL" id="EAX97782.1"/>
    </source>
</evidence>
<accession>A2FBE8</accession>
<dbReference type="AlphaFoldDB" id="A2FBE8"/>